<feature type="compositionally biased region" description="Polar residues" evidence="1">
    <location>
        <begin position="218"/>
        <end position="231"/>
    </location>
</feature>
<feature type="compositionally biased region" description="Basic and acidic residues" evidence="1">
    <location>
        <begin position="191"/>
        <end position="204"/>
    </location>
</feature>
<feature type="region of interest" description="Disordered" evidence="1">
    <location>
        <begin position="70"/>
        <end position="106"/>
    </location>
</feature>
<sequence length="367" mass="39396">MAPKKDKDKPPEFMTISGQTCRRVKDSNGKFVYRPIQADGSDVALQAKPKNDEEEEKKWIQMKEREVQEARVRDARQQSAKQMREKEKLGLVEKSGRSREPTLKVPAPLQRLRDEHEAALKVGMSTSKPGEYLILKEALDIEEKRFQAKVKEAKEKAYKRTRGKLRVGGRAGIDESDGDLDEEDIALVPKQELHDIDDYRRDLPITKPSAGRVAPQPSLWSANGHTTNESHSNNGSQQKQGGGNSRPGSARQGRGRGRGGNPPRAEPGSDSLDMNGLSESLPEADAKPGRGGRGGRAGGSGGGNRGHGGRGGGHANNEIGVDASASSNGHGGRGGRSKGGNRGKGRGRGEMGREQKVGQAAVVNTAG</sequence>
<feature type="region of interest" description="Disordered" evidence="1">
    <location>
        <begin position="153"/>
        <end position="367"/>
    </location>
</feature>
<reference evidence="2" key="1">
    <citation type="submission" date="2021-01" db="EMBL/GenBank/DDBJ databases">
        <authorList>
            <person name="Corre E."/>
            <person name="Pelletier E."/>
            <person name="Niang G."/>
            <person name="Scheremetjew M."/>
            <person name="Finn R."/>
            <person name="Kale V."/>
            <person name="Holt S."/>
            <person name="Cochrane G."/>
            <person name="Meng A."/>
            <person name="Brown T."/>
            <person name="Cohen L."/>
        </authorList>
    </citation>
    <scope>NUCLEOTIDE SEQUENCE</scope>
    <source>
        <strain evidence="2">PLY429</strain>
    </source>
</reference>
<proteinExistence type="predicted"/>
<dbReference type="AlphaFoldDB" id="A0A7S1SKM9"/>
<accession>A0A7S1SKM9</accession>
<feature type="compositionally biased region" description="Basic and acidic residues" evidence="1">
    <location>
        <begin position="347"/>
        <end position="356"/>
    </location>
</feature>
<organism evidence="2">
    <name type="scientific">Tetraselmis chuii</name>
    <dbReference type="NCBI Taxonomy" id="63592"/>
    <lineage>
        <taxon>Eukaryota</taxon>
        <taxon>Viridiplantae</taxon>
        <taxon>Chlorophyta</taxon>
        <taxon>core chlorophytes</taxon>
        <taxon>Chlorodendrophyceae</taxon>
        <taxon>Chlorodendrales</taxon>
        <taxon>Chlorodendraceae</taxon>
        <taxon>Tetraselmis</taxon>
    </lineage>
</organism>
<feature type="compositionally biased region" description="Basic residues" evidence="1">
    <location>
        <begin position="333"/>
        <end position="346"/>
    </location>
</feature>
<evidence type="ECO:0000313" key="2">
    <source>
        <dbReference type="EMBL" id="CAD9201867.1"/>
    </source>
</evidence>
<feature type="compositionally biased region" description="Basic and acidic residues" evidence="1">
    <location>
        <begin position="70"/>
        <end position="102"/>
    </location>
</feature>
<gene>
    <name evidence="2" type="ORF">TCHU04912_LOCUS4100</name>
</gene>
<dbReference type="EMBL" id="HBGG01008157">
    <property type="protein sequence ID" value="CAD9201867.1"/>
    <property type="molecule type" value="Transcribed_RNA"/>
</dbReference>
<evidence type="ECO:0000256" key="1">
    <source>
        <dbReference type="SAM" id="MobiDB-lite"/>
    </source>
</evidence>
<feature type="compositionally biased region" description="Gly residues" evidence="1">
    <location>
        <begin position="289"/>
        <end position="314"/>
    </location>
</feature>
<name>A0A7S1SKM9_9CHLO</name>
<feature type="compositionally biased region" description="Acidic residues" evidence="1">
    <location>
        <begin position="174"/>
        <end position="185"/>
    </location>
</feature>
<protein>
    <submittedName>
        <fullName evidence="2">Uncharacterized protein</fullName>
    </submittedName>
</protein>